<proteinExistence type="predicted"/>
<feature type="non-terminal residue" evidence="2">
    <location>
        <position position="152"/>
    </location>
</feature>
<reference evidence="2 3" key="1">
    <citation type="submission" date="2024-05" db="EMBL/GenBank/DDBJ databases">
        <authorList>
            <person name="Wallberg A."/>
        </authorList>
    </citation>
    <scope>NUCLEOTIDE SEQUENCE [LARGE SCALE GENOMIC DNA]</scope>
</reference>
<gene>
    <name evidence="2" type="ORF">MNOR_LOCUS11675</name>
</gene>
<evidence type="ECO:0000256" key="1">
    <source>
        <dbReference type="SAM" id="Phobius"/>
    </source>
</evidence>
<keyword evidence="1" id="KW-0812">Transmembrane</keyword>
<sequence>MILKGTSPSRIRRGDCFTATVISFNLILMVVSLCLLMSYTVLLVRGKQYIDLLGGGAAWIVAFLVILLSSLMIIAVVCGIAGVAGANIAALKCNCVIFLFLVICVFLGGIVAWHEMWNIINLVSYNLKRNMGLYNPSSTSDATTVWDDIQRN</sequence>
<organism evidence="2 3">
    <name type="scientific">Meganyctiphanes norvegica</name>
    <name type="common">Northern krill</name>
    <name type="synonym">Thysanopoda norvegica</name>
    <dbReference type="NCBI Taxonomy" id="48144"/>
    <lineage>
        <taxon>Eukaryota</taxon>
        <taxon>Metazoa</taxon>
        <taxon>Ecdysozoa</taxon>
        <taxon>Arthropoda</taxon>
        <taxon>Crustacea</taxon>
        <taxon>Multicrustacea</taxon>
        <taxon>Malacostraca</taxon>
        <taxon>Eumalacostraca</taxon>
        <taxon>Eucarida</taxon>
        <taxon>Euphausiacea</taxon>
        <taxon>Euphausiidae</taxon>
        <taxon>Meganyctiphanes</taxon>
    </lineage>
</organism>
<keyword evidence="1" id="KW-0472">Membrane</keyword>
<evidence type="ECO:0000313" key="3">
    <source>
        <dbReference type="Proteomes" id="UP001497623"/>
    </source>
</evidence>
<protein>
    <recommendedName>
        <fullName evidence="4">Tetraspanin</fullName>
    </recommendedName>
</protein>
<evidence type="ECO:0000313" key="2">
    <source>
        <dbReference type="EMBL" id="CAL4081985.1"/>
    </source>
</evidence>
<evidence type="ECO:0008006" key="4">
    <source>
        <dbReference type="Google" id="ProtNLM"/>
    </source>
</evidence>
<dbReference type="Proteomes" id="UP001497623">
    <property type="component" value="Unassembled WGS sequence"/>
</dbReference>
<feature type="transmembrane region" description="Helical" evidence="1">
    <location>
        <begin position="56"/>
        <end position="83"/>
    </location>
</feature>
<accession>A0AAV2QDI3</accession>
<dbReference type="EMBL" id="CAXKWB010006193">
    <property type="protein sequence ID" value="CAL4081985.1"/>
    <property type="molecule type" value="Genomic_DNA"/>
</dbReference>
<comment type="caution">
    <text evidence="2">The sequence shown here is derived from an EMBL/GenBank/DDBJ whole genome shotgun (WGS) entry which is preliminary data.</text>
</comment>
<name>A0AAV2QDI3_MEGNR</name>
<keyword evidence="1" id="KW-1133">Transmembrane helix</keyword>
<feature type="transmembrane region" description="Helical" evidence="1">
    <location>
        <begin position="21"/>
        <end position="44"/>
    </location>
</feature>
<dbReference type="AlphaFoldDB" id="A0AAV2QDI3"/>
<feature type="transmembrane region" description="Helical" evidence="1">
    <location>
        <begin position="95"/>
        <end position="114"/>
    </location>
</feature>
<keyword evidence="3" id="KW-1185">Reference proteome</keyword>